<dbReference type="GO" id="GO:0035251">
    <property type="term" value="F:UDP-glucosyltransferase activity"/>
    <property type="evidence" value="ECO:0007669"/>
    <property type="project" value="TreeGrafter"/>
</dbReference>
<dbReference type="Proteomes" id="UP001215151">
    <property type="component" value="Unassembled WGS sequence"/>
</dbReference>
<evidence type="ECO:0000313" key="3">
    <source>
        <dbReference type="EMBL" id="KAJ8497155.1"/>
    </source>
</evidence>
<evidence type="ECO:0000256" key="2">
    <source>
        <dbReference type="ARBA" id="ARBA00022679"/>
    </source>
</evidence>
<dbReference type="PANTHER" id="PTHR48047">
    <property type="entry name" value="GLYCOSYLTRANSFERASE"/>
    <property type="match status" value="1"/>
</dbReference>
<keyword evidence="4" id="KW-1185">Reference proteome</keyword>
<proteinExistence type="inferred from homology"/>
<comment type="similarity">
    <text evidence="1">Belongs to the UDP-glycosyltransferase family.</text>
</comment>
<dbReference type="AlphaFoldDB" id="A0AAD7U2X6"/>
<dbReference type="CDD" id="cd03784">
    <property type="entry name" value="GT1_Gtf-like"/>
    <property type="match status" value="1"/>
</dbReference>
<evidence type="ECO:0000313" key="4">
    <source>
        <dbReference type="Proteomes" id="UP001215151"/>
    </source>
</evidence>
<dbReference type="Pfam" id="PF00201">
    <property type="entry name" value="UDPGT"/>
    <property type="match status" value="1"/>
</dbReference>
<evidence type="ECO:0000256" key="1">
    <source>
        <dbReference type="ARBA" id="ARBA00009995"/>
    </source>
</evidence>
<dbReference type="SUPFAM" id="SSF53756">
    <property type="entry name" value="UDP-Glycosyltransferase/glycogen phosphorylase"/>
    <property type="match status" value="1"/>
</dbReference>
<accession>A0AAD7U2X6</accession>
<sequence length="504" mass="55920">MVKHFVVFPCAGWGHARPVVYLVARFVKMRPELRITFCTFDSLLDRVNAEVERCFEPSEKQVISMGAAIFVRSDETDNNFKLTWEKLVAGEPATCYKTGKIYDALPKPSAVLTDLFAAKPFSHIKAISGDSVKVYMWHPGLSYDLFYLWGSEKVGGKGNIRLKAEEEARRTGQPYEEIVGKLAWGAQGKVVQIPAFPPLYDHEFFPQDLPMSDDIKVGLIPHMNEYVEGTDGVFLCSPDCIEPGAKAAIREWYSEKSRSVVVCWSVPPSSSFALSEEKKQSADTQQIEALLESTLRTSGEKSLVYISMGSMFWPAACPEKMWTLLDVLMEMNIPFILSHASPMAVVPEQVREKVKAYGKGLLSPWTPQQMILNHPATGWIVTHGGHGGVMESLCAGVPMIFWPFVGDQPLNAIHFSESLKVSYELTEVRFGAGLGPIFRNGKTPTGTVEAVAAEVRDILLQAFGEDGAKKRQRLLEVREQVMQEGSWADGGVAQKDVTAFLDSL</sequence>
<organism evidence="3 4">
    <name type="scientific">Trametes cubensis</name>
    <dbReference type="NCBI Taxonomy" id="1111947"/>
    <lineage>
        <taxon>Eukaryota</taxon>
        <taxon>Fungi</taxon>
        <taxon>Dikarya</taxon>
        <taxon>Basidiomycota</taxon>
        <taxon>Agaricomycotina</taxon>
        <taxon>Agaricomycetes</taxon>
        <taxon>Polyporales</taxon>
        <taxon>Polyporaceae</taxon>
        <taxon>Trametes</taxon>
    </lineage>
</organism>
<keyword evidence="2" id="KW-0808">Transferase</keyword>
<reference evidence="3" key="1">
    <citation type="submission" date="2022-11" db="EMBL/GenBank/DDBJ databases">
        <title>Genome Sequence of Cubamyces cubensis.</title>
        <authorList>
            <person name="Buettner E."/>
        </authorList>
    </citation>
    <scope>NUCLEOTIDE SEQUENCE</scope>
    <source>
        <strain evidence="3">MPL-01</strain>
    </source>
</reference>
<dbReference type="PANTHER" id="PTHR48047:SF215">
    <property type="entry name" value="GLYCOSYLTRANSFERASE"/>
    <property type="match status" value="1"/>
</dbReference>
<dbReference type="InterPro" id="IPR002213">
    <property type="entry name" value="UDP_glucos_trans"/>
</dbReference>
<name>A0AAD7U2X6_9APHY</name>
<protein>
    <recommendedName>
        <fullName evidence="5">Glycosyltransferase family 1 protein</fullName>
    </recommendedName>
</protein>
<dbReference type="Gene3D" id="3.40.50.2000">
    <property type="entry name" value="Glycogen Phosphorylase B"/>
    <property type="match status" value="2"/>
</dbReference>
<gene>
    <name evidence="3" type="ORF">ONZ51_g704</name>
</gene>
<evidence type="ECO:0008006" key="5">
    <source>
        <dbReference type="Google" id="ProtNLM"/>
    </source>
</evidence>
<comment type="caution">
    <text evidence="3">The sequence shown here is derived from an EMBL/GenBank/DDBJ whole genome shotgun (WGS) entry which is preliminary data.</text>
</comment>
<dbReference type="EMBL" id="JAPEVG010000008">
    <property type="protein sequence ID" value="KAJ8497155.1"/>
    <property type="molecule type" value="Genomic_DNA"/>
</dbReference>